<dbReference type="EMBL" id="KN840483">
    <property type="protein sequence ID" value="KIP08202.1"/>
    <property type="molecule type" value="Genomic_DNA"/>
</dbReference>
<proteinExistence type="predicted"/>
<evidence type="ECO:0000313" key="3">
    <source>
        <dbReference type="EMBL" id="KIP08202.1"/>
    </source>
</evidence>
<feature type="compositionally biased region" description="Polar residues" evidence="2">
    <location>
        <begin position="212"/>
        <end position="221"/>
    </location>
</feature>
<gene>
    <name evidence="3" type="ORF">PHLGIDRAFT_35066</name>
</gene>
<keyword evidence="4" id="KW-1185">Reference proteome</keyword>
<feature type="compositionally biased region" description="Low complexity" evidence="2">
    <location>
        <begin position="54"/>
        <end position="64"/>
    </location>
</feature>
<keyword evidence="1" id="KW-0175">Coiled coil</keyword>
<name>A0A0C3S9D6_PHLG1</name>
<dbReference type="AlphaFoldDB" id="A0A0C3S9D6"/>
<organism evidence="3 4">
    <name type="scientific">Phlebiopsis gigantea (strain 11061_1 CR5-6)</name>
    <name type="common">White-rot fungus</name>
    <name type="synonym">Peniophora gigantea</name>
    <dbReference type="NCBI Taxonomy" id="745531"/>
    <lineage>
        <taxon>Eukaryota</taxon>
        <taxon>Fungi</taxon>
        <taxon>Dikarya</taxon>
        <taxon>Basidiomycota</taxon>
        <taxon>Agaricomycotina</taxon>
        <taxon>Agaricomycetes</taxon>
        <taxon>Polyporales</taxon>
        <taxon>Phanerochaetaceae</taxon>
        <taxon>Phlebiopsis</taxon>
    </lineage>
</organism>
<evidence type="ECO:0000256" key="1">
    <source>
        <dbReference type="SAM" id="Coils"/>
    </source>
</evidence>
<reference evidence="3 4" key="1">
    <citation type="journal article" date="2014" name="PLoS Genet.">
        <title>Analysis of the Phlebiopsis gigantea genome, transcriptome and secretome provides insight into its pioneer colonization strategies of wood.</title>
        <authorList>
            <person name="Hori C."/>
            <person name="Ishida T."/>
            <person name="Igarashi K."/>
            <person name="Samejima M."/>
            <person name="Suzuki H."/>
            <person name="Master E."/>
            <person name="Ferreira P."/>
            <person name="Ruiz-Duenas F.J."/>
            <person name="Held B."/>
            <person name="Canessa P."/>
            <person name="Larrondo L.F."/>
            <person name="Schmoll M."/>
            <person name="Druzhinina I.S."/>
            <person name="Kubicek C.P."/>
            <person name="Gaskell J.A."/>
            <person name="Kersten P."/>
            <person name="St John F."/>
            <person name="Glasner J."/>
            <person name="Sabat G."/>
            <person name="Splinter BonDurant S."/>
            <person name="Syed K."/>
            <person name="Yadav J."/>
            <person name="Mgbeahuruike A.C."/>
            <person name="Kovalchuk A."/>
            <person name="Asiegbu F.O."/>
            <person name="Lackner G."/>
            <person name="Hoffmeister D."/>
            <person name="Rencoret J."/>
            <person name="Gutierrez A."/>
            <person name="Sun H."/>
            <person name="Lindquist E."/>
            <person name="Barry K."/>
            <person name="Riley R."/>
            <person name="Grigoriev I.V."/>
            <person name="Henrissat B."/>
            <person name="Kues U."/>
            <person name="Berka R.M."/>
            <person name="Martinez A.T."/>
            <person name="Covert S.F."/>
            <person name="Blanchette R.A."/>
            <person name="Cullen D."/>
        </authorList>
    </citation>
    <scope>NUCLEOTIDE SEQUENCE [LARGE SCALE GENOMIC DNA]</scope>
    <source>
        <strain evidence="3 4">11061_1 CR5-6</strain>
    </source>
</reference>
<dbReference type="HOGENOM" id="CLU_386169_0_0_1"/>
<evidence type="ECO:0000313" key="4">
    <source>
        <dbReference type="Proteomes" id="UP000053257"/>
    </source>
</evidence>
<feature type="region of interest" description="Disordered" evidence="2">
    <location>
        <begin position="154"/>
        <end position="221"/>
    </location>
</feature>
<evidence type="ECO:0000256" key="2">
    <source>
        <dbReference type="SAM" id="MobiDB-lite"/>
    </source>
</evidence>
<dbReference type="OrthoDB" id="3256495at2759"/>
<feature type="region of interest" description="Disordered" evidence="2">
    <location>
        <begin position="1"/>
        <end position="67"/>
    </location>
</feature>
<sequence length="754" mass="81035">MDLTQRTHSVHSELGDLSDSDWLDIASSRVSEDDESVVGFDSDREDADGRPFSRHSFSSLASSSDEVVEGWEGLIEDSADETPGVEPLADIHYPIDAPPNDPTLPAEVAEDPEDERVKAALDQSMISTLSSSRSNSLANSLQTSIVHSTRSLRLSFPDPTTSRLESLSTSFEELPPSDAHHPTSEDGKVASASSGTAADPLRVPSPAPAAQVTGTQNTSHALTRPAKTTFTVVLYGSSLASKMAFVDMLLEKWALGSDLAIAEKVSIAPRIIVHTFKGIDAGERPLECVVSVVDKTGSDHSLLTVHAKCPSLAVVFLPSISDLYIPDHTLYLPVMMTAPLSPVDVLRTTDYLLEAEQQWEAQGTPSCKLTNFSTRSSPVVDEEILARASPGQVEQTLRALWPPTAKKIAPKVPAHAVTIMAILSIVLAYIMNGVADTSNSRRLVASAVTTPLMNLLRPVPVAVNKSMTNPLITLASSGSALSLTSFKDFQVSVFNPSAVSANAISSPSSQESHQSASTSAAASAATTTTGSINGASECGCGCGLLTWPAKTEMTDLMLRPTSSSPSVRTNSINAISVISSHTPSVGKGKGKAVDVDSSLFALSTRMATSLSEYLGFSPIAQAVVTDLHELIAALDQLADTITRQTNVAWEQARSVMTVVGAGMKQHNERARVRAHQLREVGGVWFASLKGQFMDRATVAKENARSLRHHVRARHIEKRRQRQAARQEKLQRKLEKMMMRVEGRQERRTDHSLRT</sequence>
<dbReference type="Proteomes" id="UP000053257">
    <property type="component" value="Unassembled WGS sequence"/>
</dbReference>
<protein>
    <submittedName>
        <fullName evidence="3">Uncharacterized protein</fullName>
    </submittedName>
</protein>
<feature type="compositionally biased region" description="Basic and acidic residues" evidence="2">
    <location>
        <begin position="178"/>
        <end position="188"/>
    </location>
</feature>
<feature type="coiled-coil region" evidence="1">
    <location>
        <begin position="712"/>
        <end position="746"/>
    </location>
</feature>
<accession>A0A0C3S9D6</accession>
<feature type="compositionally biased region" description="Polar residues" evidence="2">
    <location>
        <begin position="154"/>
        <end position="171"/>
    </location>
</feature>